<organism evidence="2 3">
    <name type="scientific">Penicillium chermesinum</name>
    <dbReference type="NCBI Taxonomy" id="63820"/>
    <lineage>
        <taxon>Eukaryota</taxon>
        <taxon>Fungi</taxon>
        <taxon>Dikarya</taxon>
        <taxon>Ascomycota</taxon>
        <taxon>Pezizomycotina</taxon>
        <taxon>Eurotiomycetes</taxon>
        <taxon>Eurotiomycetidae</taxon>
        <taxon>Eurotiales</taxon>
        <taxon>Aspergillaceae</taxon>
        <taxon>Penicillium</taxon>
    </lineage>
</organism>
<evidence type="ECO:0000256" key="1">
    <source>
        <dbReference type="SAM" id="MobiDB-lite"/>
    </source>
</evidence>
<dbReference type="GeneID" id="83203189"/>
<feature type="compositionally biased region" description="Gly residues" evidence="1">
    <location>
        <begin position="514"/>
        <end position="523"/>
    </location>
</feature>
<evidence type="ECO:0008006" key="4">
    <source>
        <dbReference type="Google" id="ProtNLM"/>
    </source>
</evidence>
<feature type="region of interest" description="Disordered" evidence="1">
    <location>
        <begin position="514"/>
        <end position="535"/>
    </location>
</feature>
<comment type="caution">
    <text evidence="2">The sequence shown here is derived from an EMBL/GenBank/DDBJ whole genome shotgun (WGS) entry which is preliminary data.</text>
</comment>
<feature type="compositionally biased region" description="Pro residues" evidence="1">
    <location>
        <begin position="524"/>
        <end position="535"/>
    </location>
</feature>
<feature type="compositionally biased region" description="Acidic residues" evidence="1">
    <location>
        <begin position="479"/>
        <end position="492"/>
    </location>
</feature>
<reference evidence="2" key="2">
    <citation type="journal article" date="2023" name="IMA Fungus">
        <title>Comparative genomic study of the Penicillium genus elucidates a diverse pangenome and 15 lateral gene transfer events.</title>
        <authorList>
            <person name="Petersen C."/>
            <person name="Sorensen T."/>
            <person name="Nielsen M.R."/>
            <person name="Sondergaard T.E."/>
            <person name="Sorensen J.L."/>
            <person name="Fitzpatrick D.A."/>
            <person name="Frisvad J.C."/>
            <person name="Nielsen K.L."/>
        </authorList>
    </citation>
    <scope>NUCLEOTIDE SEQUENCE</scope>
    <source>
        <strain evidence="2">IBT 19713</strain>
    </source>
</reference>
<evidence type="ECO:0000313" key="3">
    <source>
        <dbReference type="Proteomes" id="UP001150941"/>
    </source>
</evidence>
<proteinExistence type="predicted"/>
<keyword evidence="3" id="KW-1185">Reference proteome</keyword>
<protein>
    <recommendedName>
        <fullName evidence="4">F-box domain-containing protein</fullName>
    </recommendedName>
</protein>
<feature type="region of interest" description="Disordered" evidence="1">
    <location>
        <begin position="479"/>
        <end position="500"/>
    </location>
</feature>
<dbReference type="Proteomes" id="UP001150941">
    <property type="component" value="Unassembled WGS sequence"/>
</dbReference>
<accession>A0A9W9TLB0</accession>
<gene>
    <name evidence="2" type="ORF">N7468_006590</name>
</gene>
<dbReference type="EMBL" id="JAPQKS010000005">
    <property type="protein sequence ID" value="KAJ5225365.1"/>
    <property type="molecule type" value="Genomic_DNA"/>
</dbReference>
<dbReference type="OrthoDB" id="2520703at2759"/>
<sequence length="556" mass="62264">MAPILALPNETLERILSFIASPDLAPDSDDEDRSFKEPDTNFVRETPKGRAHYKLLEEKEICHNTLRDTCLVSRRFRDLAQPLLFRDFQDDGDAGDLTKTLKFTKALYRRPELGEIYQERYTVSFKWKVDLSSDDVAFFTPIIKDMNLPVAEEEYCLRAMKQLDVSFFTTLLVNKTPNLRCLVLPAEHFSALPLVSLMKRNPAILSTLQSVWLEVGDARSDRGWSLNNFKELFTLPKLRRTVAEFANLVDSDYPETWTPGSLPAEEAVFLNCHADAKSITKFMKACKNLKAFTFRNFGLNPFLIRDTTGLAHKQFNAKDAVDAALAQKDTLEHFHVDFARMPEDVGTAEDVKRYIRRTVKISSLRPFTAMKSLMIPHAVLPAHPKFPPNIEMLEIHDCNSSVVDMVAEVAAEVKKGRYPNLKIFMCLATDVSRLVKLTGQIVPPGKTPHDMMMSLLDLFKGTQVDFRINPYVLPDFDLYDSDEDESDEDDDGSFPLGGPGGAGGGLEALLGGLLGGRPGVGGGPPGPGGRGPMPPELLEYFMARARTDPDFAHLFR</sequence>
<dbReference type="RefSeq" id="XP_058328776.1">
    <property type="nucleotide sequence ID" value="XM_058475886.1"/>
</dbReference>
<evidence type="ECO:0000313" key="2">
    <source>
        <dbReference type="EMBL" id="KAJ5225365.1"/>
    </source>
</evidence>
<dbReference type="AlphaFoldDB" id="A0A9W9TLB0"/>
<name>A0A9W9TLB0_9EURO</name>
<reference evidence="2" key="1">
    <citation type="submission" date="2022-11" db="EMBL/GenBank/DDBJ databases">
        <authorList>
            <person name="Petersen C."/>
        </authorList>
    </citation>
    <scope>NUCLEOTIDE SEQUENCE</scope>
    <source>
        <strain evidence="2">IBT 19713</strain>
    </source>
</reference>